<evidence type="ECO:0000256" key="1">
    <source>
        <dbReference type="SAM" id="MobiDB-lite"/>
    </source>
</evidence>
<dbReference type="SMART" id="SM00740">
    <property type="entry name" value="PASTA"/>
    <property type="match status" value="3"/>
</dbReference>
<evidence type="ECO:0000313" key="6">
    <source>
        <dbReference type="Proteomes" id="UP000008811"/>
    </source>
</evidence>
<feature type="domain" description="PASTA" evidence="4">
    <location>
        <begin position="68"/>
        <end position="133"/>
    </location>
</feature>
<dbReference type="SUPFAM" id="SSF54184">
    <property type="entry name" value="Penicillin-binding protein 2x (pbp-2x), c-terminal domain"/>
    <property type="match status" value="1"/>
</dbReference>
<sequence length="361" mass="38430">MRKAFLTCCLAWWFAVLQGLSLQAFAAYNPALIDTSNTSSSQPPAVMSTPPPADGASSEPRPQIEGLRPILITVPSLAGLSLDDARATLLDTNLRVGQVTRAESSDEPDTVIRQSPEARARVRPGTAVSLVIAEPAMVTVPPLTGLPLNQARSILSELDLQFGQLTSAESDGEPGTIIEQSPKARTRVKPGTPVALVLSIRSLVEVPHVVGLELGDARKVIERAGLIPITDTMNSRNDEAVVTSQNPEPPTTVRKGSSVVLTLRTIAAPPIIKKPSRPTKTPPWPAIFGGAALMTIIGGALLFMRSSRVKAAPRNKEVHVSIREKLDEGTQQVQTTGNPEKAPTIVVTIRPDNGVQEIHPS</sequence>
<accession>B3QR53</accession>
<organism evidence="5 6">
    <name type="scientific">Chlorobaculum parvum (strain DSM 263 / NCIMB 8327)</name>
    <name type="common">Chlorobium vibrioforme subsp. thiosulfatophilum</name>
    <dbReference type="NCBI Taxonomy" id="517417"/>
    <lineage>
        <taxon>Bacteria</taxon>
        <taxon>Pseudomonadati</taxon>
        <taxon>Chlorobiota</taxon>
        <taxon>Chlorobiia</taxon>
        <taxon>Chlorobiales</taxon>
        <taxon>Chlorobiaceae</taxon>
        <taxon>Chlorobaculum</taxon>
    </lineage>
</organism>
<feature type="signal peptide" evidence="3">
    <location>
        <begin position="1"/>
        <end position="26"/>
    </location>
</feature>
<dbReference type="CDD" id="cd06577">
    <property type="entry name" value="PASTA_pknB"/>
    <property type="match status" value="3"/>
</dbReference>
<dbReference type="KEGG" id="cpc:Cpar_0170"/>
<keyword evidence="2" id="KW-0812">Transmembrane</keyword>
<dbReference type="Proteomes" id="UP000008811">
    <property type="component" value="Chromosome"/>
</dbReference>
<feature type="region of interest" description="Disordered" evidence="1">
    <location>
        <begin position="36"/>
        <end position="62"/>
    </location>
</feature>
<feature type="transmembrane region" description="Helical" evidence="2">
    <location>
        <begin position="284"/>
        <end position="304"/>
    </location>
</feature>
<keyword evidence="2" id="KW-0472">Membrane</keyword>
<dbReference type="OrthoDB" id="9803895at2"/>
<dbReference type="STRING" id="517417.Cpar_0170"/>
<dbReference type="Gene3D" id="3.30.10.20">
    <property type="match status" value="3"/>
</dbReference>
<dbReference type="Pfam" id="PF03793">
    <property type="entry name" value="PASTA"/>
    <property type="match status" value="3"/>
</dbReference>
<gene>
    <name evidence="5" type="ordered locus">Cpar_0170</name>
</gene>
<dbReference type="RefSeq" id="WP_012501432.1">
    <property type="nucleotide sequence ID" value="NC_011027.1"/>
</dbReference>
<feature type="chain" id="PRO_5002797675" evidence="3">
    <location>
        <begin position="27"/>
        <end position="361"/>
    </location>
</feature>
<protein>
    <submittedName>
        <fullName evidence="5">PASTA domain containing protein</fullName>
    </submittedName>
</protein>
<evidence type="ECO:0000259" key="4">
    <source>
        <dbReference type="PROSITE" id="PS51178"/>
    </source>
</evidence>
<dbReference type="PROSITE" id="PS51178">
    <property type="entry name" value="PASTA"/>
    <property type="match status" value="3"/>
</dbReference>
<feature type="domain" description="PASTA" evidence="4">
    <location>
        <begin position="134"/>
        <end position="200"/>
    </location>
</feature>
<dbReference type="HOGENOM" id="CLU_766613_0_0_10"/>
<keyword evidence="2" id="KW-1133">Transmembrane helix</keyword>
<evidence type="ECO:0000256" key="2">
    <source>
        <dbReference type="SAM" id="Phobius"/>
    </source>
</evidence>
<keyword evidence="6" id="KW-1185">Reference proteome</keyword>
<evidence type="ECO:0000313" key="5">
    <source>
        <dbReference type="EMBL" id="ACF10597.1"/>
    </source>
</evidence>
<name>B3QR53_CHLP8</name>
<reference evidence="5" key="1">
    <citation type="submission" date="2008-06" db="EMBL/GenBank/DDBJ databases">
        <title>Complete sequence of Chlorobaculum parvum NCIB 8327.</title>
        <authorList>
            <consortium name="US DOE Joint Genome Institute"/>
            <person name="Lucas S."/>
            <person name="Copeland A."/>
            <person name="Lapidus A."/>
            <person name="Glavina del Rio T."/>
            <person name="Dalin E."/>
            <person name="Tice H."/>
            <person name="Bruce D."/>
            <person name="Goodwin L."/>
            <person name="Pitluck S."/>
            <person name="Schmutz J."/>
            <person name="Larimer F."/>
            <person name="Land M."/>
            <person name="Hauser L."/>
            <person name="Kyrpides N."/>
            <person name="Mikhailova N."/>
            <person name="Zhao F."/>
            <person name="Li T."/>
            <person name="Liu Z."/>
            <person name="Overmann J."/>
            <person name="Bryant D.A."/>
            <person name="Richardson P."/>
        </authorList>
    </citation>
    <scope>NUCLEOTIDE SEQUENCE [LARGE SCALE GENOMIC DNA]</scope>
    <source>
        <strain evidence="5">NCIB 8327</strain>
    </source>
</reference>
<dbReference type="EMBL" id="CP001099">
    <property type="protein sequence ID" value="ACF10597.1"/>
    <property type="molecule type" value="Genomic_DNA"/>
</dbReference>
<keyword evidence="3" id="KW-0732">Signal</keyword>
<evidence type="ECO:0000256" key="3">
    <source>
        <dbReference type="SAM" id="SignalP"/>
    </source>
</evidence>
<proteinExistence type="predicted"/>
<dbReference type="InterPro" id="IPR005543">
    <property type="entry name" value="PASTA_dom"/>
</dbReference>
<dbReference type="eggNOG" id="COG2815">
    <property type="taxonomic scope" value="Bacteria"/>
</dbReference>
<dbReference type="AlphaFoldDB" id="B3QR53"/>
<feature type="domain" description="PASTA" evidence="4">
    <location>
        <begin position="201"/>
        <end position="265"/>
    </location>
</feature>